<accession>A0ABX1M5G5</accession>
<dbReference type="Pfam" id="PF11209">
    <property type="entry name" value="LmeA"/>
    <property type="match status" value="1"/>
</dbReference>
<dbReference type="RefSeq" id="WP_169264375.1">
    <property type="nucleotide sequence ID" value="NZ_QMEC01000023.1"/>
</dbReference>
<protein>
    <submittedName>
        <fullName evidence="1">DUF2993 domain-containing protein</fullName>
    </submittedName>
</protein>
<dbReference type="InterPro" id="IPR021373">
    <property type="entry name" value="DUF2993"/>
</dbReference>
<sequence length="264" mass="29260">MLGGLTGLTDPKGGDWGERMLNTVASQTIRHLFSQSESVEVSVRCNPSSKLLQGSIDSFTMKGRGLVIRRQFAAEELFVETDAVAIDFSSVLSGKLRLKQPTQAIAQVTLLEAGINQSFKAELVKTRLENLTTPALTALSGGQPVSFPEVEVKLLPQNRLRILAKADLNNGELVPLNMTVTIGIERRRRISFKNPEIDLNEVSEAQKEISRTLSLALVEILDNMVDLDRFDLDGVKMRLNRLETEGERLIFSGYAEIERIPKNP</sequence>
<comment type="caution">
    <text evidence="1">The sequence shown here is derived from an EMBL/GenBank/DDBJ whole genome shotgun (WGS) entry which is preliminary data.</text>
</comment>
<evidence type="ECO:0000313" key="2">
    <source>
        <dbReference type="Proteomes" id="UP000762253"/>
    </source>
</evidence>
<dbReference type="EMBL" id="QMEC01000023">
    <property type="protein sequence ID" value="NMF62776.1"/>
    <property type="molecule type" value="Genomic_DNA"/>
</dbReference>
<gene>
    <name evidence="1" type="ORF">DP115_08280</name>
</gene>
<proteinExistence type="predicted"/>
<name>A0ABX1M5G5_9CYAN</name>
<organism evidence="1 2">
    <name type="scientific">Brasilonema octagenarum UFV-OR1</name>
    <dbReference type="NCBI Taxonomy" id="417115"/>
    <lineage>
        <taxon>Bacteria</taxon>
        <taxon>Bacillati</taxon>
        <taxon>Cyanobacteriota</taxon>
        <taxon>Cyanophyceae</taxon>
        <taxon>Nostocales</taxon>
        <taxon>Scytonemataceae</taxon>
        <taxon>Brasilonema</taxon>
        <taxon>Octagenarum group</taxon>
    </lineage>
</organism>
<keyword evidence="2" id="KW-1185">Reference proteome</keyword>
<reference evidence="1 2" key="1">
    <citation type="submission" date="2018-06" db="EMBL/GenBank/DDBJ databases">
        <title>Comparative genomics of Brasilonema spp. strains.</title>
        <authorList>
            <person name="Alvarenga D.O."/>
            <person name="Fiore M.F."/>
            <person name="Varani A.M."/>
        </authorList>
    </citation>
    <scope>NUCLEOTIDE SEQUENCE [LARGE SCALE GENOMIC DNA]</scope>
    <source>
        <strain evidence="1 2">UFV-OR1</strain>
    </source>
</reference>
<dbReference type="Proteomes" id="UP000762253">
    <property type="component" value="Unassembled WGS sequence"/>
</dbReference>
<evidence type="ECO:0000313" key="1">
    <source>
        <dbReference type="EMBL" id="NMF62776.1"/>
    </source>
</evidence>